<dbReference type="InterPro" id="IPR048628">
    <property type="entry name" value="Sec3_C"/>
</dbReference>
<feature type="region of interest" description="Disordered" evidence="5">
    <location>
        <begin position="327"/>
        <end position="364"/>
    </location>
</feature>
<dbReference type="PANTHER" id="PTHR16092:SF14">
    <property type="entry name" value="EXOCYST COMPLEX COMPONENT 1 ISOFORM X1"/>
    <property type="match status" value="1"/>
</dbReference>
<dbReference type="GO" id="GO:0043332">
    <property type="term" value="C:mating projection tip"/>
    <property type="evidence" value="ECO:0007669"/>
    <property type="project" value="EnsemblFungi"/>
</dbReference>
<keyword evidence="3" id="KW-0268">Exocytosis</keyword>
<organism evidence="7 8">
    <name type="scientific">Torulaspora delbrueckii</name>
    <name type="common">Yeast</name>
    <name type="synonym">Candida colliculosa</name>
    <dbReference type="NCBI Taxonomy" id="4950"/>
    <lineage>
        <taxon>Eukaryota</taxon>
        <taxon>Fungi</taxon>
        <taxon>Dikarya</taxon>
        <taxon>Ascomycota</taxon>
        <taxon>Saccharomycotina</taxon>
        <taxon>Saccharomycetes</taxon>
        <taxon>Saccharomycetales</taxon>
        <taxon>Saccharomycetaceae</taxon>
        <taxon>Torulaspora</taxon>
    </lineage>
</organism>
<dbReference type="GO" id="GO:0005935">
    <property type="term" value="C:cellular bud neck"/>
    <property type="evidence" value="ECO:0007669"/>
    <property type="project" value="EnsemblFungi"/>
</dbReference>
<feature type="region of interest" description="Disordered" evidence="5">
    <location>
        <begin position="1"/>
        <end position="77"/>
    </location>
</feature>
<evidence type="ECO:0000256" key="3">
    <source>
        <dbReference type="ARBA" id="ARBA00022483"/>
    </source>
</evidence>
<evidence type="ECO:0000256" key="5">
    <source>
        <dbReference type="SAM" id="MobiDB-lite"/>
    </source>
</evidence>
<keyword evidence="8" id="KW-1185">Reference proteome</keyword>
<dbReference type="RefSeq" id="XP_003683388.1">
    <property type="nucleotide sequence ID" value="XM_003683340.1"/>
</dbReference>
<dbReference type="Pfam" id="PF20654">
    <property type="entry name" value="Sec3_C-term"/>
    <property type="match status" value="1"/>
</dbReference>
<sequence>MKSSRSPFKKLSHSREASTGERPSSASHKRTVSGSSATNSHHIRNVSGSGNAPPVSGINTSHRRTTSNSSRSSQNSNFLAEQYERDRKAIIASCFSTHDPRHSEAPNSYITHVRIIEDSRSPSARPPPTSALQNKKKRILIMSVKPNNSNAIQLQKGRENQDGSFQIGRTWDLKELTRVERDTEINEGFILTLGKKYYWETNSAKERTVFIKSLINAFMQAFDGHVPELVNWDLSTFYLDEKSYNRAVITRTPSTSRTTTITTTTSESTRENGNGDYAAAHPQVKSPERADRSGQDSQVTRGNVVNALSKVPYVNSPTIIEANKRYETQLQDRTSPVRNDQTPASIVSGDSGTTTQSQRSSRHIPQAAFTTPVWQREVSPPGDSALGKESHSEKHMSMSESRSDHLLEELNEMLSPAGLASSGAIPMEKDDSGSKEFVDAEPVVKSAKVQTLPESHQYEPKAFDEKSLDLNETISVNEADEADDTNDLSFERGDEVRYSQALDPDSMHMYHEVSTIQEEALVTNAEESALVNHEGTKALIEKQEIVNKKTWDIDDEEVLEILTEINWDIDDDAESLIKRLNAKMAETEYNFNNTLLSLEKLGSTLLPYEQNVDRECDRMNPILSLFLMEMGNVAGDIEYVESQNNGLQVESANKKLLWNTLSELLNTVSLDEANLNELLNYPITEKYLGRMEQQLVALYKALKAINGEKEEGHYNLGEMRALKQRREAYEKVTKVFIERLVTEMTGKFANSSKDDISEDQLSSFLSRLLKFSSLTLFCKEISPESYQLLIESWSNSIAGVYNKMCHSILKELKFLKDSFPLSEQKTINEQPGLNALLSQWKHPKDTKAAQTSNTESENLLHSLREYMQTIGRWCIFYQNFIDNFFHISSKLDFEQFVKKYSDPNSRMIPLTEYKSMQSDRDSASIETQIVSRTFQPIVNHIASCFTDLLKGDRSIAPALMISLEQEVKVLESTNAEFLMTAVSRVLSQVKQVWVDHVDEQIMYLERLSISVSSKCILPSVIGLPLFIKNSQDLIKVTEREIHIEDDSSFKAAQIYDAACSKMSSAVTKLLARKNDTNKLLDSAEAASSDSANIDRTITLLMNCHWLLELLTLLNGKGVFDSSLQDAKKIFDAEKETYASFLLRVAMPKLTLFVHGASNLIDSTVPGRVADPSKWAAYSKHNLENILIGYTSNEIDILVKRLHDHMLAHFANEPDETIKEVLCDKLWSCIQGQTVSLYLKLYMLIEKHYKGTYVKFTKNDIITAFERYKKQNFL</sequence>
<dbReference type="Pfam" id="PF15277">
    <property type="entry name" value="Sec3-PIP2_bind"/>
    <property type="match status" value="1"/>
</dbReference>
<dbReference type="AlphaFoldDB" id="G8ZZY3"/>
<dbReference type="FunCoup" id="G8ZZY3">
    <property type="interactions" value="79"/>
</dbReference>
<feature type="region of interest" description="Disordered" evidence="5">
    <location>
        <begin position="376"/>
        <end position="397"/>
    </location>
</feature>
<evidence type="ECO:0000256" key="2">
    <source>
        <dbReference type="ARBA" id="ARBA00022448"/>
    </source>
</evidence>
<dbReference type="eggNOG" id="ENOG502QSCI">
    <property type="taxonomic scope" value="Eukaryota"/>
</dbReference>
<feature type="domain" description="Exocyst complex component Sec3 PIP2-binding N-terminal" evidence="6">
    <location>
        <begin position="133"/>
        <end position="221"/>
    </location>
</feature>
<reference evidence="7 8" key="1">
    <citation type="journal article" date="2011" name="Proc. Natl. Acad. Sci. U.S.A.">
        <title>Evolutionary erosion of yeast sex chromosomes by mating-type switching accidents.</title>
        <authorList>
            <person name="Gordon J.L."/>
            <person name="Armisen D."/>
            <person name="Proux-Wera E."/>
            <person name="Oheigeartaigh S.S."/>
            <person name="Byrne K.P."/>
            <person name="Wolfe K.H."/>
        </authorList>
    </citation>
    <scope>NUCLEOTIDE SEQUENCE [LARGE SCALE GENOMIC DNA]</scope>
    <source>
        <strain evidence="8">ATCC 10662 / CBS 1146 / NBRC 0425 / NCYC 2629 / NRRL Y-866</strain>
    </source>
</reference>
<feature type="compositionally biased region" description="Polar residues" evidence="5">
    <location>
        <begin position="328"/>
        <end position="345"/>
    </location>
</feature>
<evidence type="ECO:0000313" key="8">
    <source>
        <dbReference type="Proteomes" id="UP000005627"/>
    </source>
</evidence>
<dbReference type="EMBL" id="HE616749">
    <property type="protein sequence ID" value="CCE94177.1"/>
    <property type="molecule type" value="Genomic_DNA"/>
</dbReference>
<feature type="compositionally biased region" description="Low complexity" evidence="5">
    <location>
        <begin position="66"/>
        <end position="77"/>
    </location>
</feature>
<dbReference type="GO" id="GO:0005934">
    <property type="term" value="C:cellular bud tip"/>
    <property type="evidence" value="ECO:0007669"/>
    <property type="project" value="EnsemblFungi"/>
</dbReference>
<gene>
    <name evidence="7" type="primary">TDEL0H03180</name>
    <name evidence="7" type="ORF">TDEL_0H03180</name>
</gene>
<feature type="region of interest" description="Disordered" evidence="5">
    <location>
        <begin position="254"/>
        <end position="301"/>
    </location>
</feature>
<dbReference type="STRING" id="1076872.G8ZZY3"/>
<dbReference type="CDD" id="cd13315">
    <property type="entry name" value="PH_Sec3"/>
    <property type="match status" value="1"/>
</dbReference>
<dbReference type="GO" id="GO:0048309">
    <property type="term" value="P:endoplasmic reticulum inheritance"/>
    <property type="evidence" value="ECO:0007669"/>
    <property type="project" value="EnsemblFungi"/>
</dbReference>
<keyword evidence="4" id="KW-0175">Coiled coil</keyword>
<dbReference type="InParanoid" id="G8ZZY3"/>
<keyword evidence="2" id="KW-0813">Transport</keyword>
<dbReference type="GeneID" id="11501420"/>
<evidence type="ECO:0000313" key="7">
    <source>
        <dbReference type="EMBL" id="CCE94177.1"/>
    </source>
</evidence>
<dbReference type="GO" id="GO:0031267">
    <property type="term" value="F:small GTPase binding"/>
    <property type="evidence" value="ECO:0007669"/>
    <property type="project" value="EnsemblFungi"/>
</dbReference>
<dbReference type="Proteomes" id="UP000005627">
    <property type="component" value="Chromosome 8"/>
</dbReference>
<accession>G8ZZY3</accession>
<evidence type="ECO:0000259" key="6">
    <source>
        <dbReference type="SMART" id="SM01313"/>
    </source>
</evidence>
<dbReference type="InterPro" id="IPR019160">
    <property type="entry name" value="Sec3_CC"/>
</dbReference>
<dbReference type="InterPro" id="IPR028258">
    <property type="entry name" value="Sec3-PIP2_bind"/>
</dbReference>
<protein>
    <recommendedName>
        <fullName evidence="6">Exocyst complex component Sec3 PIP2-binding N-terminal domain-containing protein</fullName>
    </recommendedName>
</protein>
<feature type="compositionally biased region" description="Low complexity" evidence="5">
    <location>
        <begin position="348"/>
        <end position="359"/>
    </location>
</feature>
<dbReference type="HOGENOM" id="CLU_002075_1_0_1"/>
<dbReference type="OrthoDB" id="27109at2759"/>
<dbReference type="GO" id="GO:0051601">
    <property type="term" value="P:exocyst localization"/>
    <property type="evidence" value="ECO:0007669"/>
    <property type="project" value="EnsemblFungi"/>
</dbReference>
<dbReference type="KEGG" id="tdl:TDEL_0H03180"/>
<dbReference type="GO" id="GO:0001927">
    <property type="term" value="P:exocyst assembly"/>
    <property type="evidence" value="ECO:0007669"/>
    <property type="project" value="EnsemblFungi"/>
</dbReference>
<dbReference type="PANTHER" id="PTHR16092">
    <property type="entry name" value="SEC3/SYNTAXIN-RELATED"/>
    <property type="match status" value="1"/>
</dbReference>
<dbReference type="GO" id="GO:0005886">
    <property type="term" value="C:plasma membrane"/>
    <property type="evidence" value="ECO:0007669"/>
    <property type="project" value="TreeGrafter"/>
</dbReference>
<dbReference type="SMART" id="SM01313">
    <property type="entry name" value="Sec3-PIP2_bind"/>
    <property type="match status" value="1"/>
</dbReference>
<dbReference type="GO" id="GO:0000145">
    <property type="term" value="C:exocyst"/>
    <property type="evidence" value="ECO:0007669"/>
    <property type="project" value="EnsemblFungi"/>
</dbReference>
<dbReference type="Gene3D" id="2.30.29.90">
    <property type="match status" value="1"/>
</dbReference>
<dbReference type="GO" id="GO:0006893">
    <property type="term" value="P:Golgi to plasma membrane transport"/>
    <property type="evidence" value="ECO:0007669"/>
    <property type="project" value="EnsemblFungi"/>
</dbReference>
<evidence type="ECO:0000256" key="4">
    <source>
        <dbReference type="ARBA" id="ARBA00023054"/>
    </source>
</evidence>
<feature type="compositionally biased region" description="Low complexity" evidence="5">
    <location>
        <begin position="254"/>
        <end position="267"/>
    </location>
</feature>
<comment type="similarity">
    <text evidence="1">Belongs to the SEC3 family.</text>
</comment>
<feature type="compositionally biased region" description="Basic and acidic residues" evidence="5">
    <location>
        <begin position="386"/>
        <end position="397"/>
    </location>
</feature>
<evidence type="ECO:0000256" key="1">
    <source>
        <dbReference type="ARBA" id="ARBA00006518"/>
    </source>
</evidence>
<dbReference type="Pfam" id="PF09763">
    <property type="entry name" value="Sec3_CC"/>
    <property type="match status" value="1"/>
</dbReference>
<feature type="compositionally biased region" description="Polar residues" evidence="5">
    <location>
        <begin position="21"/>
        <end position="50"/>
    </location>
</feature>
<proteinExistence type="inferred from homology"/>
<dbReference type="GO" id="GO:0005546">
    <property type="term" value="F:phosphatidylinositol-4,5-bisphosphate binding"/>
    <property type="evidence" value="ECO:0007669"/>
    <property type="project" value="EnsemblFungi"/>
</dbReference>
<dbReference type="GO" id="GO:0000131">
    <property type="term" value="C:incipient cellular bud site"/>
    <property type="evidence" value="ECO:0007669"/>
    <property type="project" value="EnsemblFungi"/>
</dbReference>
<name>G8ZZY3_TORDE</name>